<dbReference type="InterPro" id="IPR000182">
    <property type="entry name" value="GNAT_dom"/>
</dbReference>
<dbReference type="EC" id="2.3.1.48" evidence="4"/>
<dbReference type="SMART" id="SM00297">
    <property type="entry name" value="BROMO"/>
    <property type="match status" value="1"/>
</dbReference>
<evidence type="ECO:0000313" key="19">
    <source>
        <dbReference type="EMBL" id="RZB39129.1"/>
    </source>
</evidence>
<keyword evidence="11" id="KW-0963">Cytoplasm</keyword>
<dbReference type="InterPro" id="IPR001487">
    <property type="entry name" value="Bromodomain"/>
</dbReference>
<proteinExistence type="inferred from homology"/>
<name>A0A482V7G3_ASBVE</name>
<dbReference type="GO" id="GO:0005813">
    <property type="term" value="C:centrosome"/>
    <property type="evidence" value="ECO:0007669"/>
    <property type="project" value="UniProtKB-SubCell"/>
</dbReference>
<comment type="caution">
    <text evidence="19">The sequence shown here is derived from an EMBL/GenBank/DDBJ whole genome shotgun (WGS) entry which is preliminary data.</text>
</comment>
<evidence type="ECO:0000256" key="8">
    <source>
        <dbReference type="ARBA" id="ARBA00023117"/>
    </source>
</evidence>
<feature type="region of interest" description="Disordered" evidence="16">
    <location>
        <begin position="362"/>
        <end position="406"/>
    </location>
</feature>
<dbReference type="SUPFAM" id="SSF55729">
    <property type="entry name" value="Acyl-CoA N-acyltransferases (Nat)"/>
    <property type="match status" value="1"/>
</dbReference>
<keyword evidence="13" id="KW-0012">Acyltransferase</keyword>
<dbReference type="PROSITE" id="PS51186">
    <property type="entry name" value="GNAT"/>
    <property type="match status" value="1"/>
</dbReference>
<dbReference type="PANTHER" id="PTHR45750:SF3">
    <property type="entry name" value="HISTONE ACETYLTRANSFERASE"/>
    <property type="match status" value="1"/>
</dbReference>
<organism evidence="19 20">
    <name type="scientific">Asbolus verrucosus</name>
    <name type="common">Desert ironclad beetle</name>
    <dbReference type="NCBI Taxonomy" id="1661398"/>
    <lineage>
        <taxon>Eukaryota</taxon>
        <taxon>Metazoa</taxon>
        <taxon>Ecdysozoa</taxon>
        <taxon>Arthropoda</taxon>
        <taxon>Hexapoda</taxon>
        <taxon>Insecta</taxon>
        <taxon>Pterygota</taxon>
        <taxon>Neoptera</taxon>
        <taxon>Endopterygota</taxon>
        <taxon>Coleoptera</taxon>
        <taxon>Polyphaga</taxon>
        <taxon>Cucujiformia</taxon>
        <taxon>Tenebrionidae</taxon>
        <taxon>Pimeliinae</taxon>
        <taxon>Asbolus</taxon>
    </lineage>
</organism>
<dbReference type="OrthoDB" id="1937912at2759"/>
<feature type="domain" description="N-acetyltransferase" evidence="18">
    <location>
        <begin position="466"/>
        <end position="612"/>
    </location>
</feature>
<feature type="domain" description="Bromo" evidence="17">
    <location>
        <begin position="706"/>
        <end position="776"/>
    </location>
</feature>
<dbReference type="GO" id="GO:0045944">
    <property type="term" value="P:positive regulation of transcription by RNA polymerase II"/>
    <property type="evidence" value="ECO:0007669"/>
    <property type="project" value="TreeGrafter"/>
</dbReference>
<comment type="catalytic activity">
    <reaction evidence="14">
        <text>L-lysyl-[histone] + acetyl-CoA = N(6)-acetyl-L-lysyl-[histone] + CoA + H(+)</text>
        <dbReference type="Rhea" id="RHEA:21992"/>
        <dbReference type="Rhea" id="RHEA-COMP:9845"/>
        <dbReference type="Rhea" id="RHEA-COMP:11338"/>
        <dbReference type="ChEBI" id="CHEBI:15378"/>
        <dbReference type="ChEBI" id="CHEBI:29969"/>
        <dbReference type="ChEBI" id="CHEBI:57287"/>
        <dbReference type="ChEBI" id="CHEBI:57288"/>
        <dbReference type="ChEBI" id="CHEBI:61930"/>
        <dbReference type="EC" id="2.3.1.48"/>
    </reaction>
    <physiologicalReaction direction="left-to-right" evidence="14">
        <dbReference type="Rhea" id="RHEA:21993"/>
    </physiologicalReaction>
</comment>
<evidence type="ECO:0000313" key="20">
    <source>
        <dbReference type="Proteomes" id="UP000292052"/>
    </source>
</evidence>
<dbReference type="PROSITE" id="PS50014">
    <property type="entry name" value="BROMODOMAIN_2"/>
    <property type="match status" value="1"/>
</dbReference>
<dbReference type="PANTHER" id="PTHR45750">
    <property type="entry name" value="GH11602P"/>
    <property type="match status" value="1"/>
</dbReference>
<comment type="subcellular location">
    <subcellularLocation>
        <location evidence="2">Cytoplasm</location>
        <location evidence="2">Cytoskeleton</location>
        <location evidence="2">Microtubule organizing center</location>
        <location evidence="2">Centrosome</location>
    </subcellularLocation>
    <subcellularLocation>
        <location evidence="1">Nucleus</location>
    </subcellularLocation>
</comment>
<dbReference type="InterPro" id="IPR016181">
    <property type="entry name" value="Acyl_CoA_acyltransferase"/>
</dbReference>
<reference evidence="19 20" key="1">
    <citation type="submission" date="2017-03" db="EMBL/GenBank/DDBJ databases">
        <title>Genome of the blue death feigning beetle - Asbolus verrucosus.</title>
        <authorList>
            <person name="Rider S.D."/>
        </authorList>
    </citation>
    <scope>NUCLEOTIDE SEQUENCE [LARGE SCALE GENOMIC DNA]</scope>
    <source>
        <strain evidence="19">Butters</strain>
        <tissue evidence="19">Head and leg muscle</tissue>
    </source>
</reference>
<dbReference type="SUPFAM" id="SSF47370">
    <property type="entry name" value="Bromodomain"/>
    <property type="match status" value="1"/>
</dbReference>
<dbReference type="InterPro" id="IPR009464">
    <property type="entry name" value="PCAF_N"/>
</dbReference>
<comment type="similarity">
    <text evidence="3">Belongs to the acetyltransferase family. GCN5 subfamily.</text>
</comment>
<feature type="compositionally biased region" description="Basic and acidic residues" evidence="16">
    <location>
        <begin position="365"/>
        <end position="377"/>
    </location>
</feature>
<evidence type="ECO:0000256" key="14">
    <source>
        <dbReference type="ARBA" id="ARBA00048940"/>
    </source>
</evidence>
<keyword evidence="10" id="KW-0804">Transcription</keyword>
<keyword evidence="5 19" id="KW-0808">Transferase</keyword>
<dbReference type="EMBL" id="QDEB01130926">
    <property type="protein sequence ID" value="RZB39129.1"/>
    <property type="molecule type" value="Genomic_DNA"/>
</dbReference>
<gene>
    <name evidence="19" type="ORF">BDFB_003625</name>
</gene>
<evidence type="ECO:0000256" key="12">
    <source>
        <dbReference type="ARBA" id="ARBA00023242"/>
    </source>
</evidence>
<evidence type="ECO:0000256" key="5">
    <source>
        <dbReference type="ARBA" id="ARBA00022679"/>
    </source>
</evidence>
<dbReference type="AlphaFoldDB" id="A0A482V7G3"/>
<dbReference type="Pfam" id="PF00583">
    <property type="entry name" value="Acetyltransf_1"/>
    <property type="match status" value="1"/>
</dbReference>
<evidence type="ECO:0000256" key="2">
    <source>
        <dbReference type="ARBA" id="ARBA00004300"/>
    </source>
</evidence>
<dbReference type="FunFam" id="3.40.630.30:FF:000004">
    <property type="entry name" value="Histone acetyltransferase KAT2A"/>
    <property type="match status" value="1"/>
</dbReference>
<evidence type="ECO:0000256" key="3">
    <source>
        <dbReference type="ARBA" id="ARBA00008607"/>
    </source>
</evidence>
<evidence type="ECO:0000259" key="18">
    <source>
        <dbReference type="PROSITE" id="PS51186"/>
    </source>
</evidence>
<feature type="region of interest" description="Disordered" evidence="16">
    <location>
        <begin position="1"/>
        <end position="38"/>
    </location>
</feature>
<keyword evidence="9" id="KW-0010">Activator</keyword>
<dbReference type="GO" id="GO:0043992">
    <property type="term" value="F:histone H3K9 acetyltransferase activity"/>
    <property type="evidence" value="ECO:0007669"/>
    <property type="project" value="UniProtKB-ARBA"/>
</dbReference>
<keyword evidence="11" id="KW-0206">Cytoskeleton</keyword>
<keyword evidence="8 15" id="KW-0103">Bromodomain</keyword>
<evidence type="ECO:0000256" key="16">
    <source>
        <dbReference type="SAM" id="MobiDB-lite"/>
    </source>
</evidence>
<evidence type="ECO:0000256" key="7">
    <source>
        <dbReference type="ARBA" id="ARBA00023015"/>
    </source>
</evidence>
<evidence type="ECO:0000256" key="15">
    <source>
        <dbReference type="PROSITE-ProRule" id="PRU00035"/>
    </source>
</evidence>
<feature type="compositionally biased region" description="Polar residues" evidence="16">
    <location>
        <begin position="378"/>
        <end position="388"/>
    </location>
</feature>
<keyword evidence="7" id="KW-0805">Transcription regulation</keyword>
<evidence type="ECO:0000256" key="9">
    <source>
        <dbReference type="ARBA" id="ARBA00023159"/>
    </source>
</evidence>
<evidence type="ECO:0000259" key="17">
    <source>
        <dbReference type="PROSITE" id="PS50014"/>
    </source>
</evidence>
<dbReference type="Pfam" id="PF06466">
    <property type="entry name" value="PCAF_N"/>
    <property type="match status" value="1"/>
</dbReference>
<dbReference type="Gene3D" id="1.20.920.10">
    <property type="entry name" value="Bromodomain-like"/>
    <property type="match status" value="1"/>
</dbReference>
<dbReference type="GO" id="GO:0140672">
    <property type="term" value="C:ATAC complex"/>
    <property type="evidence" value="ECO:0007669"/>
    <property type="project" value="TreeGrafter"/>
</dbReference>
<keyword evidence="12" id="KW-0539">Nucleus</keyword>
<dbReference type="STRING" id="1661398.A0A482V7G3"/>
<keyword evidence="20" id="KW-1185">Reference proteome</keyword>
<feature type="compositionally biased region" description="Low complexity" evidence="16">
    <location>
        <begin position="15"/>
        <end position="31"/>
    </location>
</feature>
<evidence type="ECO:0000256" key="11">
    <source>
        <dbReference type="ARBA" id="ARBA00023212"/>
    </source>
</evidence>
<dbReference type="InterPro" id="IPR036427">
    <property type="entry name" value="Bromodomain-like_sf"/>
</dbReference>
<dbReference type="PROSITE" id="PS00633">
    <property type="entry name" value="BROMODOMAIN_1"/>
    <property type="match status" value="1"/>
</dbReference>
<dbReference type="Proteomes" id="UP000292052">
    <property type="component" value="Unassembled WGS sequence"/>
</dbReference>
<evidence type="ECO:0000256" key="6">
    <source>
        <dbReference type="ARBA" id="ARBA00022853"/>
    </source>
</evidence>
<sequence length="798" mass="92478">MAEQTQFNNADTDASAKNQNANQAQNSGSNKPTQPASRQINLQRIQQKKQTVLAFPYNKKLLKLAIYSKCQAEKCSCTGWKKTEATVQESTFSDPCRCEHMLEAHISHLRSKGEDELNRLLRMVVDIDNMGTAMSREENLDTKKLLRKCILTLDNPVVESSLGQPPFEKPCIHKAITNLLVYKFSHLAQQEWKTMCEVARILLHCLNTWEFPSPSSQKHIVNQEETAVYKMEHTRWLVFCNVPTFCDSLKHYDTTMVFGRTLLRAVFKYMRKQIMDQFHRERDKMPQERRVMLLTHFPPFLNQLDEEIYAQESPIWDPEFKHGPSVHFQSLLESAKSKCILLKSISGPCLMFLVAANSGTPVKRGPGDLDKGNDKDSISPSRQKSGKNAETPGREAKRKRMAQDEQFEDIAMDTVAQIIATIDDPNYMTGPDLIFSENAPATDEAPKLEEKRKIIEMHVIGNSLTETVSKETMLWFIGLQNVFSHQLPRMPIEYITQLLFDPKHRTIALIKENRPIGGICFRPFETQGFTEIVFCAVTFSEQIKGYGTHLMNHLKDYHIRKGILHFLTFADENAIGYFERQGFSKDIKLNRSIYQGYIKDYEGATLMHCELNPKIIYTEFTSVVRRQKKFVKQLIYQQQRNVSKVYPGLTYFKEGVKSIPIESIPGLQETGWRPAARSTRGAQQWEESQDIEILAEMLKSVLIAVKNHEDSWPFRVPVDKNEVQDYYDHIKYPMDLKTMADRLESRYYVSRRLFIADMMRIFRNCKIYNSPETEYYQCAVNLQQYFQTKMKEVGLWDK</sequence>
<evidence type="ECO:0000256" key="4">
    <source>
        <dbReference type="ARBA" id="ARBA00013184"/>
    </source>
</evidence>
<dbReference type="GO" id="GO:0005634">
    <property type="term" value="C:nucleus"/>
    <property type="evidence" value="ECO:0007669"/>
    <property type="project" value="UniProtKB-SubCell"/>
</dbReference>
<dbReference type="Pfam" id="PF00439">
    <property type="entry name" value="Bromodomain"/>
    <property type="match status" value="1"/>
</dbReference>
<dbReference type="InterPro" id="IPR018359">
    <property type="entry name" value="Bromodomain_CS"/>
</dbReference>
<dbReference type="Gene3D" id="3.40.630.30">
    <property type="match status" value="1"/>
</dbReference>
<dbReference type="CDD" id="cd04301">
    <property type="entry name" value="NAT_SF"/>
    <property type="match status" value="1"/>
</dbReference>
<evidence type="ECO:0000256" key="1">
    <source>
        <dbReference type="ARBA" id="ARBA00004123"/>
    </source>
</evidence>
<dbReference type="PRINTS" id="PR00503">
    <property type="entry name" value="BROMODOMAIN"/>
</dbReference>
<accession>A0A482V7G3</accession>
<dbReference type="InterPro" id="IPR037800">
    <property type="entry name" value="GCN5"/>
</dbReference>
<evidence type="ECO:0000256" key="13">
    <source>
        <dbReference type="ARBA" id="ARBA00023315"/>
    </source>
</evidence>
<dbReference type="CDD" id="cd05509">
    <property type="entry name" value="Bromo_gcn5_like"/>
    <property type="match status" value="1"/>
</dbReference>
<feature type="compositionally biased region" description="Polar residues" evidence="16">
    <location>
        <begin position="1"/>
        <end position="12"/>
    </location>
</feature>
<evidence type="ECO:0000256" key="10">
    <source>
        <dbReference type="ARBA" id="ARBA00023163"/>
    </source>
</evidence>
<protein>
    <recommendedName>
        <fullName evidence="4">histone acetyltransferase</fullName>
        <ecNumber evidence="4">2.3.1.48</ecNumber>
    </recommendedName>
</protein>
<keyword evidence="6" id="KW-0156">Chromatin regulator</keyword>